<keyword evidence="3 6" id="KW-0863">Zinc-finger</keyword>
<dbReference type="GO" id="GO:0008270">
    <property type="term" value="F:zinc ion binding"/>
    <property type="evidence" value="ECO:0007669"/>
    <property type="project" value="UniProtKB-KW"/>
</dbReference>
<feature type="compositionally biased region" description="Polar residues" evidence="7">
    <location>
        <begin position="831"/>
        <end position="848"/>
    </location>
</feature>
<protein>
    <submittedName>
        <fullName evidence="9">Chromosome alignment-maintaining phosphoprotein 1</fullName>
    </submittedName>
</protein>
<feature type="compositionally biased region" description="Low complexity" evidence="7">
    <location>
        <begin position="1793"/>
        <end position="1802"/>
    </location>
</feature>
<feature type="compositionally biased region" description="Low complexity" evidence="7">
    <location>
        <begin position="1518"/>
        <end position="1529"/>
    </location>
</feature>
<feature type="compositionally biased region" description="Basic and acidic residues" evidence="7">
    <location>
        <begin position="197"/>
        <end position="268"/>
    </location>
</feature>
<feature type="compositionally biased region" description="Polar residues" evidence="7">
    <location>
        <begin position="344"/>
        <end position="366"/>
    </location>
</feature>
<dbReference type="InterPro" id="IPR028938">
    <property type="entry name" value="Rsf1-like"/>
</dbReference>
<feature type="non-terminal residue" evidence="9">
    <location>
        <position position="1938"/>
    </location>
</feature>
<dbReference type="SUPFAM" id="SSF57903">
    <property type="entry name" value="FYVE/PHD zinc finger"/>
    <property type="match status" value="1"/>
</dbReference>
<dbReference type="Proteomes" id="UP000762676">
    <property type="component" value="Unassembled WGS sequence"/>
</dbReference>
<feature type="compositionally biased region" description="Basic and acidic residues" evidence="7">
    <location>
        <begin position="494"/>
        <end position="512"/>
    </location>
</feature>
<organism evidence="9 10">
    <name type="scientific">Elysia marginata</name>
    <dbReference type="NCBI Taxonomy" id="1093978"/>
    <lineage>
        <taxon>Eukaryota</taxon>
        <taxon>Metazoa</taxon>
        <taxon>Spiralia</taxon>
        <taxon>Lophotrochozoa</taxon>
        <taxon>Mollusca</taxon>
        <taxon>Gastropoda</taxon>
        <taxon>Heterobranchia</taxon>
        <taxon>Euthyneura</taxon>
        <taxon>Panpulmonata</taxon>
        <taxon>Sacoglossa</taxon>
        <taxon>Placobranchoidea</taxon>
        <taxon>Plakobranchidae</taxon>
        <taxon>Elysia</taxon>
    </lineage>
</organism>
<evidence type="ECO:0000256" key="1">
    <source>
        <dbReference type="ARBA" id="ARBA00004123"/>
    </source>
</evidence>
<feature type="compositionally biased region" description="Basic and acidic residues" evidence="7">
    <location>
        <begin position="1195"/>
        <end position="1255"/>
    </location>
</feature>
<evidence type="ECO:0000256" key="7">
    <source>
        <dbReference type="SAM" id="MobiDB-lite"/>
    </source>
</evidence>
<comment type="subcellular location">
    <subcellularLocation>
        <location evidence="1">Nucleus</location>
    </subcellularLocation>
</comment>
<feature type="compositionally biased region" description="Basic residues" evidence="7">
    <location>
        <begin position="1537"/>
        <end position="1548"/>
    </location>
</feature>
<feature type="compositionally biased region" description="Basic residues" evidence="7">
    <location>
        <begin position="1908"/>
        <end position="1917"/>
    </location>
</feature>
<feature type="region of interest" description="Disordered" evidence="7">
    <location>
        <begin position="195"/>
        <end position="517"/>
    </location>
</feature>
<feature type="compositionally biased region" description="Acidic residues" evidence="7">
    <location>
        <begin position="1754"/>
        <end position="1771"/>
    </location>
</feature>
<proteinExistence type="predicted"/>
<feature type="compositionally biased region" description="Basic and acidic residues" evidence="7">
    <location>
        <begin position="548"/>
        <end position="561"/>
    </location>
</feature>
<keyword evidence="5" id="KW-0539">Nucleus</keyword>
<feature type="compositionally biased region" description="Basic and acidic residues" evidence="7">
    <location>
        <begin position="891"/>
        <end position="903"/>
    </location>
</feature>
<dbReference type="PROSITE" id="PS50016">
    <property type="entry name" value="ZF_PHD_2"/>
    <property type="match status" value="1"/>
</dbReference>
<name>A0AAV4HVC1_9GAST</name>
<feature type="compositionally biased region" description="Basic and acidic residues" evidence="7">
    <location>
        <begin position="1117"/>
        <end position="1144"/>
    </location>
</feature>
<feature type="compositionally biased region" description="Basic and acidic residues" evidence="7">
    <location>
        <begin position="332"/>
        <end position="343"/>
    </location>
</feature>
<feature type="compositionally biased region" description="Polar residues" evidence="7">
    <location>
        <begin position="562"/>
        <end position="575"/>
    </location>
</feature>
<feature type="region of interest" description="Disordered" evidence="7">
    <location>
        <begin position="530"/>
        <end position="1598"/>
    </location>
</feature>
<dbReference type="PROSITE" id="PS01359">
    <property type="entry name" value="ZF_PHD_1"/>
    <property type="match status" value="1"/>
</dbReference>
<dbReference type="InterPro" id="IPR019786">
    <property type="entry name" value="Zinc_finger_PHD-type_CS"/>
</dbReference>
<feature type="compositionally biased region" description="Basic and acidic residues" evidence="7">
    <location>
        <begin position="813"/>
        <end position="828"/>
    </location>
</feature>
<evidence type="ECO:0000313" key="10">
    <source>
        <dbReference type="Proteomes" id="UP000762676"/>
    </source>
</evidence>
<feature type="compositionally biased region" description="Polar residues" evidence="7">
    <location>
        <begin position="708"/>
        <end position="718"/>
    </location>
</feature>
<evidence type="ECO:0000256" key="6">
    <source>
        <dbReference type="PROSITE-ProRule" id="PRU00146"/>
    </source>
</evidence>
<reference evidence="9 10" key="1">
    <citation type="journal article" date="2021" name="Elife">
        <title>Chloroplast acquisition without the gene transfer in kleptoplastic sea slugs, Plakobranchus ocellatus.</title>
        <authorList>
            <person name="Maeda T."/>
            <person name="Takahashi S."/>
            <person name="Yoshida T."/>
            <person name="Shimamura S."/>
            <person name="Takaki Y."/>
            <person name="Nagai Y."/>
            <person name="Toyoda A."/>
            <person name="Suzuki Y."/>
            <person name="Arimoto A."/>
            <person name="Ishii H."/>
            <person name="Satoh N."/>
            <person name="Nishiyama T."/>
            <person name="Hasebe M."/>
            <person name="Maruyama T."/>
            <person name="Minagawa J."/>
            <person name="Obokata J."/>
            <person name="Shigenobu S."/>
        </authorList>
    </citation>
    <scope>NUCLEOTIDE SEQUENCE [LARGE SCALE GENOMIC DNA]</scope>
</reference>
<feature type="compositionally biased region" description="Basic and acidic residues" evidence="7">
    <location>
        <begin position="1077"/>
        <end position="1088"/>
    </location>
</feature>
<keyword evidence="4" id="KW-0862">Zinc</keyword>
<comment type="caution">
    <text evidence="9">The sequence shown here is derived from an EMBL/GenBank/DDBJ whole genome shotgun (WGS) entry which is preliminary data.</text>
</comment>
<dbReference type="PANTHER" id="PTHR14296">
    <property type="entry name" value="REMODELING AND SPACING FACTOR 1"/>
    <property type="match status" value="1"/>
</dbReference>
<evidence type="ECO:0000256" key="5">
    <source>
        <dbReference type="ARBA" id="ARBA00023242"/>
    </source>
</evidence>
<feature type="compositionally biased region" description="Acidic residues" evidence="7">
    <location>
        <begin position="1556"/>
        <end position="1571"/>
    </location>
</feature>
<feature type="domain" description="PHD-type" evidence="8">
    <location>
        <begin position="1619"/>
        <end position="1669"/>
    </location>
</feature>
<evidence type="ECO:0000313" key="9">
    <source>
        <dbReference type="EMBL" id="GFS00687.1"/>
    </source>
</evidence>
<feature type="compositionally biased region" description="Basic and acidic residues" evidence="7">
    <location>
        <begin position="979"/>
        <end position="990"/>
    </location>
</feature>
<dbReference type="GO" id="GO:0042393">
    <property type="term" value="F:histone binding"/>
    <property type="evidence" value="ECO:0007669"/>
    <property type="project" value="TreeGrafter"/>
</dbReference>
<feature type="region of interest" description="Disordered" evidence="7">
    <location>
        <begin position="1727"/>
        <end position="1938"/>
    </location>
</feature>
<keyword evidence="10" id="KW-1185">Reference proteome</keyword>
<feature type="compositionally biased region" description="Low complexity" evidence="7">
    <location>
        <begin position="915"/>
        <end position="927"/>
    </location>
</feature>
<dbReference type="InterPro" id="IPR011011">
    <property type="entry name" value="Znf_FYVE_PHD"/>
</dbReference>
<dbReference type="InterPro" id="IPR028941">
    <property type="entry name" value="WHIM2_dom"/>
</dbReference>
<feature type="compositionally biased region" description="Basic and acidic residues" evidence="7">
    <location>
        <begin position="576"/>
        <end position="603"/>
    </location>
</feature>
<feature type="compositionally biased region" description="Basic residues" evidence="7">
    <location>
        <begin position="1803"/>
        <end position="1822"/>
    </location>
</feature>
<dbReference type="Gene3D" id="3.30.40.10">
    <property type="entry name" value="Zinc/RING finger domain, C3HC4 (zinc finger)"/>
    <property type="match status" value="1"/>
</dbReference>
<evidence type="ECO:0000256" key="3">
    <source>
        <dbReference type="ARBA" id="ARBA00022771"/>
    </source>
</evidence>
<feature type="compositionally biased region" description="Polar residues" evidence="7">
    <location>
        <begin position="479"/>
        <end position="493"/>
    </location>
</feature>
<feature type="compositionally biased region" description="Basic and acidic residues" evidence="7">
    <location>
        <begin position="1021"/>
        <end position="1034"/>
    </location>
</feature>
<evidence type="ECO:0000259" key="8">
    <source>
        <dbReference type="PROSITE" id="PS50016"/>
    </source>
</evidence>
<evidence type="ECO:0000256" key="4">
    <source>
        <dbReference type="ARBA" id="ARBA00022833"/>
    </source>
</evidence>
<dbReference type="CDD" id="cd15543">
    <property type="entry name" value="PHD_RSF1"/>
    <property type="match status" value="1"/>
</dbReference>
<feature type="compositionally biased region" description="Basic and acidic residues" evidence="7">
    <location>
        <begin position="1151"/>
        <end position="1188"/>
    </location>
</feature>
<dbReference type="GO" id="GO:0045892">
    <property type="term" value="P:negative regulation of DNA-templated transcription"/>
    <property type="evidence" value="ECO:0007669"/>
    <property type="project" value="TreeGrafter"/>
</dbReference>
<dbReference type="SMART" id="SM00249">
    <property type="entry name" value="PHD"/>
    <property type="match status" value="1"/>
</dbReference>
<feature type="compositionally biased region" description="Basic and acidic residues" evidence="7">
    <location>
        <begin position="1303"/>
        <end position="1328"/>
    </location>
</feature>
<keyword evidence="2" id="KW-0479">Metal-binding</keyword>
<feature type="compositionally biased region" description="Polar residues" evidence="7">
    <location>
        <begin position="384"/>
        <end position="464"/>
    </location>
</feature>
<feature type="compositionally biased region" description="Low complexity" evidence="7">
    <location>
        <begin position="1389"/>
        <end position="1403"/>
    </location>
</feature>
<feature type="compositionally biased region" description="Basic and acidic residues" evidence="7">
    <location>
        <begin position="1277"/>
        <end position="1293"/>
    </location>
</feature>
<feature type="compositionally biased region" description="Acidic residues" evidence="7">
    <location>
        <begin position="1923"/>
        <end position="1938"/>
    </location>
</feature>
<feature type="compositionally biased region" description="Low complexity" evidence="7">
    <location>
        <begin position="1447"/>
        <end position="1461"/>
    </location>
</feature>
<dbReference type="GO" id="GO:0031213">
    <property type="term" value="C:RSF complex"/>
    <property type="evidence" value="ECO:0007669"/>
    <property type="project" value="InterPro"/>
</dbReference>
<feature type="compositionally biased region" description="Polar residues" evidence="7">
    <location>
        <begin position="859"/>
        <end position="869"/>
    </location>
</feature>
<dbReference type="InterPro" id="IPR019787">
    <property type="entry name" value="Znf_PHD-finger"/>
</dbReference>
<feature type="compositionally biased region" description="Polar residues" evidence="7">
    <location>
        <begin position="745"/>
        <end position="755"/>
    </location>
</feature>
<gene>
    <name evidence="9" type="ORF">ElyMa_004561800</name>
</gene>
<dbReference type="InterPro" id="IPR001965">
    <property type="entry name" value="Znf_PHD"/>
</dbReference>
<dbReference type="EMBL" id="BMAT01009184">
    <property type="protein sequence ID" value="GFS00687.1"/>
    <property type="molecule type" value="Genomic_DNA"/>
</dbReference>
<feature type="compositionally biased region" description="Basic and acidic residues" evidence="7">
    <location>
        <begin position="638"/>
        <end position="656"/>
    </location>
</feature>
<feature type="compositionally biased region" description="Basic and acidic residues" evidence="7">
    <location>
        <begin position="1860"/>
        <end position="1871"/>
    </location>
</feature>
<feature type="compositionally biased region" description="Polar residues" evidence="7">
    <location>
        <begin position="956"/>
        <end position="977"/>
    </location>
</feature>
<sequence>MASIGEGDCHKDPNFAVICSCLDKYGESLGLPSVSYLELKKYLEDTSVEGCRVLVDIHVRLLRRIGKSSVTADRFEKGIVKFCHHFSEFDAWEVESYGYRHAQISTKLRILKNLLECQFDFNVKFKEKVNESSAEDMRFLPIGRDKEGQAYWYFVDKESNLMVYKEEQDDEDADTWQLICSDRQQLSDLVESLQKGAKVEVKEEDDKSTSVSRSSKEGTPDKELVKGGETKVGKEETKTKEEVKDSECVVKPDVIIKQEVTDEIKEKTTSPSPATLGENKKEKSPPLESTKKDVTPKDPLEENKSEIKAEEGSERKITEHSVQKIVAEENVDLTKDCSGDKSSSDTNTLSSQQINDSAQSQEQTKLASLESKSRKSPVCEAESKNSTATDQNQGQENKNSTAKDQNQGQENKNATATDQNQGQENKNATATDQNQGQENKNSTATDQNQGEATSKQPANLTPSDKAQEELVETVKPLENQVQKTLDTQPGNSEEINKKAEKDAIIKEQKVENKSVSGGFTLTSEAAAFHSEDIQGSKQDNLKPAQNDVGKRSESKVQDEPQKTPSSDIKSKGNNTENDKSGATKDTKAERADDTKESKLRLEDQSGETKSAEAEHVKAGHAVVPSGCAETQLEEIEEKDSNNDAAMRLKSEGEPPKESPTAGVLVDEEASKKSGESLKQSNPQKEMAEKHLNETTGTCSKLETEENENVTQKSVNTATVDKEEESPKVSVVDKNTSKESSDEVSNESQKSGNLSKNDPKDVVAGAPTLPSEKDDSAAGKATSDVGETLNRGTAKAEQTGISNSVAPKVADTPGDGHDKQSHSEEKTEETVNESLAETSPILPSSSATNGEEPGAISSPVEKTTGLTQPVKNIEKEASLELTSKPASVIPKHPPDKKPLEESQEGHTGQVNKSGEESSSAVSAESQAENTNDGKDAESGEVKEVGETKCSVDVGEQEPSSSTEKQEANVETQNTSVAKPSTKEDQEEKKPVPDASCNGEEEKKSDCDVINGHPPKLVSKENTSGEKLEKKRKNESSADTESLKASPPSSGANGKVDPENSASSGKSDSKQGVSLQPKSSEDAQSKKGNGEEVTGNKPLNTHKASEVEPGKMSQPEQDQQSKHEGISKSSDIEKQELVGKSEKEEAPSSSSQSEDKVKECEEKTGNKLHDDKQNVESKTKGKEVSRRLAEDSAGLKTDSEKGHELEQESNKRRQNQELGKDDAHKTCREDLGKCDNTDKETESTKTMNVKENEEGKDSVGNTNSTSIKERVTTTPLEGETEKNAVNKSDKQKTKNENAQNDEENDKNAKAGKKQDNEVKENQQKTEEDLPKSAASQDDGKDGTKPTASETPPSRKLKRAAPGVGSDDPQDATEPDGKRARQTARVQRTRGGRNAAARGRAAIQAAVTGSESEDSEAHSSRGRRGRGRGGRNFRGRGRKITKASRKLQQEEAATAAEEAGTDTATQEKRAKKKKPDSSSEALSGEEVTPAKKGRNQAQTTAKTPRGGRGGRRGGRGRGRGSSRAAAACAAAGTEGSNLRRSTRVRQARARRPPTSPSEESSEETEEETEEEEEAGREKDFLDASFTPEEESGDEDFKPKGRNFQRQVARTIKEQNEECVNDDTPCVKCGKYNHPEMILLCDKCDAGYHTACLRPPLMVIPDGDWFCPPCEHSFLVTRLLECLQALDVAMKKKDRLVKRQERLAYVGINIGNILEAGERKISASEKFALKGEEGGDEENTNPNKQKVRRKSKDGKSGDDEEEDEDEEETEDEEASDGSSYSTEESEPDVPERKYRLTRLAQRQAQRNSRRKEKMRHKRRKAGRRRSAGGSSPEVEVYAKRTCRTRSNISYQFKEFDELISNAIEDDKPSPREKKPGRSTGKDMSNILGASDEEDEKIRQRDGDLSSGGRPSTGKRKSKRKLTKLDSDESDQEDDESEEFKLS</sequence>
<feature type="compositionally biased region" description="Basic residues" evidence="7">
    <location>
        <begin position="1417"/>
        <end position="1442"/>
    </location>
</feature>
<dbReference type="InterPro" id="IPR013083">
    <property type="entry name" value="Znf_RING/FYVE/PHD"/>
</dbReference>
<dbReference type="Pfam" id="PF15613">
    <property type="entry name" value="WSD"/>
    <property type="match status" value="1"/>
</dbReference>
<feature type="compositionally biased region" description="Polar residues" evidence="7">
    <location>
        <begin position="1058"/>
        <end position="1076"/>
    </location>
</feature>
<accession>A0AAV4HVC1</accession>
<feature type="compositionally biased region" description="Basic residues" evidence="7">
    <location>
        <begin position="1505"/>
        <end position="1517"/>
    </location>
</feature>
<dbReference type="PANTHER" id="PTHR14296:SF16">
    <property type="entry name" value="REMODELING AND SPACING FACTOR 1"/>
    <property type="match status" value="1"/>
</dbReference>
<feature type="compositionally biased region" description="Basic and acidic residues" evidence="7">
    <location>
        <begin position="930"/>
        <end position="945"/>
    </location>
</feature>
<evidence type="ECO:0000256" key="2">
    <source>
        <dbReference type="ARBA" id="ARBA00022723"/>
    </source>
</evidence>
<feature type="compositionally biased region" description="Basic and acidic residues" evidence="7">
    <location>
        <begin position="278"/>
        <end position="322"/>
    </location>
</feature>
<dbReference type="Pfam" id="PF00628">
    <property type="entry name" value="PHD"/>
    <property type="match status" value="1"/>
</dbReference>